<dbReference type="EMBL" id="FQVU01000005">
    <property type="protein sequence ID" value="SHH30366.1"/>
    <property type="molecule type" value="Genomic_DNA"/>
</dbReference>
<organism evidence="1 2">
    <name type="scientific">Jatrophihabitans endophyticus</name>
    <dbReference type="NCBI Taxonomy" id="1206085"/>
    <lineage>
        <taxon>Bacteria</taxon>
        <taxon>Bacillati</taxon>
        <taxon>Actinomycetota</taxon>
        <taxon>Actinomycetes</taxon>
        <taxon>Jatrophihabitantales</taxon>
        <taxon>Jatrophihabitantaceae</taxon>
        <taxon>Jatrophihabitans</taxon>
    </lineage>
</organism>
<dbReference type="AlphaFoldDB" id="A0A1M5RVU8"/>
<dbReference type="STRING" id="1206085.SAMN05443575_3664"/>
<dbReference type="OrthoDB" id="4618973at2"/>
<gene>
    <name evidence="1" type="ORF">SAMN05443575_3664</name>
</gene>
<protein>
    <submittedName>
        <fullName evidence="1">Uncharacterized conserved protein YndB, AHSA1/START domain</fullName>
    </submittedName>
</protein>
<dbReference type="Pfam" id="PF10604">
    <property type="entry name" value="Polyketide_cyc2"/>
    <property type="match status" value="1"/>
</dbReference>
<accession>A0A1M5RVU8</accession>
<evidence type="ECO:0000313" key="1">
    <source>
        <dbReference type="EMBL" id="SHH30366.1"/>
    </source>
</evidence>
<dbReference type="CDD" id="cd07812">
    <property type="entry name" value="SRPBCC"/>
    <property type="match status" value="1"/>
</dbReference>
<dbReference type="SUPFAM" id="SSF55961">
    <property type="entry name" value="Bet v1-like"/>
    <property type="match status" value="1"/>
</dbReference>
<dbReference type="InterPro" id="IPR023393">
    <property type="entry name" value="START-like_dom_sf"/>
</dbReference>
<sequence length="165" mass="18384">MPRPMTVSESVDIAADPATVYAQVSDPTQTGRWSPENVGASVDGGASGSLPVGAVFVGRNRRFRARWVTRCRVTAADPGRRFQFAVEAIGLRTPRLRAPIATWTYDLVAHDGGTRVIETWDDGRRRWPDALAAVFDRVVTRSSFPEFNRRNIRTTLDNLKAELER</sequence>
<proteinExistence type="predicted"/>
<dbReference type="Proteomes" id="UP000186132">
    <property type="component" value="Unassembled WGS sequence"/>
</dbReference>
<keyword evidence="2" id="KW-1185">Reference proteome</keyword>
<dbReference type="Gene3D" id="3.30.530.20">
    <property type="match status" value="1"/>
</dbReference>
<reference evidence="1 2" key="1">
    <citation type="submission" date="2016-11" db="EMBL/GenBank/DDBJ databases">
        <authorList>
            <person name="Jaros S."/>
            <person name="Januszkiewicz K."/>
            <person name="Wedrychowicz H."/>
        </authorList>
    </citation>
    <scope>NUCLEOTIDE SEQUENCE [LARGE SCALE GENOMIC DNA]</scope>
    <source>
        <strain evidence="1 2">DSM 45627</strain>
    </source>
</reference>
<evidence type="ECO:0000313" key="2">
    <source>
        <dbReference type="Proteomes" id="UP000186132"/>
    </source>
</evidence>
<dbReference type="InterPro" id="IPR019587">
    <property type="entry name" value="Polyketide_cyclase/dehydratase"/>
</dbReference>
<dbReference type="RefSeq" id="WP_073391831.1">
    <property type="nucleotide sequence ID" value="NZ_FQVU01000005.1"/>
</dbReference>
<name>A0A1M5RVU8_9ACTN</name>